<sequence length="42" mass="4553">WALCLLSNALPHAISILDCSSCPFFLAPLLADTLILKARLLN</sequence>
<evidence type="ECO:0000313" key="1">
    <source>
        <dbReference type="EMBL" id="CAG8746787.1"/>
    </source>
</evidence>
<reference evidence="1 2" key="1">
    <citation type="submission" date="2021-06" db="EMBL/GenBank/DDBJ databases">
        <authorList>
            <person name="Kallberg Y."/>
            <person name="Tangrot J."/>
            <person name="Rosling A."/>
        </authorList>
    </citation>
    <scope>NUCLEOTIDE SEQUENCE [LARGE SCALE GENOMIC DNA]</scope>
    <source>
        <strain evidence="1 2">120-4 pot B 10/14</strain>
    </source>
</reference>
<evidence type="ECO:0000313" key="2">
    <source>
        <dbReference type="Proteomes" id="UP000789901"/>
    </source>
</evidence>
<protein>
    <submittedName>
        <fullName evidence="1">25201_t:CDS:1</fullName>
    </submittedName>
</protein>
<dbReference type="EMBL" id="CAJVQB010011317">
    <property type="protein sequence ID" value="CAG8746787.1"/>
    <property type="molecule type" value="Genomic_DNA"/>
</dbReference>
<keyword evidence="2" id="KW-1185">Reference proteome</keyword>
<comment type="caution">
    <text evidence="1">The sequence shown here is derived from an EMBL/GenBank/DDBJ whole genome shotgun (WGS) entry which is preliminary data.</text>
</comment>
<proteinExistence type="predicted"/>
<organism evidence="1 2">
    <name type="scientific">Gigaspora margarita</name>
    <dbReference type="NCBI Taxonomy" id="4874"/>
    <lineage>
        <taxon>Eukaryota</taxon>
        <taxon>Fungi</taxon>
        <taxon>Fungi incertae sedis</taxon>
        <taxon>Mucoromycota</taxon>
        <taxon>Glomeromycotina</taxon>
        <taxon>Glomeromycetes</taxon>
        <taxon>Diversisporales</taxon>
        <taxon>Gigasporaceae</taxon>
        <taxon>Gigaspora</taxon>
    </lineage>
</organism>
<feature type="non-terminal residue" evidence="1">
    <location>
        <position position="1"/>
    </location>
</feature>
<dbReference type="Proteomes" id="UP000789901">
    <property type="component" value="Unassembled WGS sequence"/>
</dbReference>
<gene>
    <name evidence="1" type="ORF">GMARGA_LOCUS15968</name>
</gene>
<name>A0ABN7V9B6_GIGMA</name>
<accession>A0ABN7V9B6</accession>